<accession>A0ABY9NMP4</accession>
<dbReference type="Proteomes" id="UP001237292">
    <property type="component" value="Chromosome"/>
</dbReference>
<dbReference type="RefSeq" id="WP_282878427.1">
    <property type="nucleotide sequence ID" value="NZ_CP133164.1"/>
</dbReference>
<dbReference type="SUPFAM" id="SSF47090">
    <property type="entry name" value="PGBD-like"/>
    <property type="match status" value="1"/>
</dbReference>
<dbReference type="InterPro" id="IPR036366">
    <property type="entry name" value="PGBDSf"/>
</dbReference>
<dbReference type="InterPro" id="IPR024408">
    <property type="entry name" value="Muramidase"/>
</dbReference>
<dbReference type="Pfam" id="PF01471">
    <property type="entry name" value="PG_binding_1"/>
    <property type="match status" value="1"/>
</dbReference>
<protein>
    <submittedName>
        <fullName evidence="3">N-acetylmuramidase family protein</fullName>
    </submittedName>
</protein>
<dbReference type="InterPro" id="IPR036365">
    <property type="entry name" value="PGBD-like_sf"/>
</dbReference>
<sequence>MTTLRHGDRSQAVRTLQKNLNSHGSTLVVDGDYGDATEKAVRAFQLQAGLVVDGIAGEKTQAALAGDDCSQLLRNADLVSAAQRLDLPLASVYAVNEVESNGKGFFANGKPAILFERHIMYRQLRTPRHPGDDPTELKRHAGELAAQYPAIINPSAGGYTGGTAEHQRLATARLIDDTAALESASWGAFQIMGFHWKRLGYASVQEFAAAMAASESQQFDAFVRFIEADPALHKALKARKWAEFARLYNGPNYQRNLYDTKLQRAYERHSACGCGQEVPA</sequence>
<evidence type="ECO:0000259" key="1">
    <source>
        <dbReference type="Pfam" id="PF01471"/>
    </source>
</evidence>
<feature type="domain" description="Peptidoglycan binding-like" evidence="1">
    <location>
        <begin position="10"/>
        <end position="64"/>
    </location>
</feature>
<dbReference type="InterPro" id="IPR002477">
    <property type="entry name" value="Peptidoglycan-bd-like"/>
</dbReference>
<proteinExistence type="predicted"/>
<evidence type="ECO:0000313" key="4">
    <source>
        <dbReference type="Proteomes" id="UP001237292"/>
    </source>
</evidence>
<gene>
    <name evidence="3" type="ORF">QL104_10605</name>
</gene>
<evidence type="ECO:0000259" key="2">
    <source>
        <dbReference type="Pfam" id="PF11860"/>
    </source>
</evidence>
<evidence type="ECO:0000313" key="3">
    <source>
        <dbReference type="EMBL" id="WMN19834.1"/>
    </source>
</evidence>
<reference evidence="3 4" key="1">
    <citation type="journal article" date="2023" name="Access Microbiol">
        <title>The genome of a steinernematid-associated Pseudomonas piscis bacterium encodes the biosynthesis of insect toxins.</title>
        <authorList>
            <person name="Awori R.M."/>
            <person name="Hendre P."/>
            <person name="Amugune N.O."/>
        </authorList>
    </citation>
    <scope>NUCLEOTIDE SEQUENCE [LARGE SCALE GENOMIC DNA]</scope>
    <source>
        <strain evidence="3 4">75</strain>
    </source>
</reference>
<feature type="domain" description="N-acetylmuramidase" evidence="2">
    <location>
        <begin position="89"/>
        <end position="269"/>
    </location>
</feature>
<name>A0ABY9NMP4_9PSED</name>
<dbReference type="Gene3D" id="1.10.101.10">
    <property type="entry name" value="PGBD-like superfamily/PGBD"/>
    <property type="match status" value="1"/>
</dbReference>
<dbReference type="EMBL" id="CP133164">
    <property type="protein sequence ID" value="WMN19834.1"/>
    <property type="molecule type" value="Genomic_DNA"/>
</dbReference>
<organism evidence="3 4">
    <name type="scientific">Pseudomonas piscis</name>
    <dbReference type="NCBI Taxonomy" id="2614538"/>
    <lineage>
        <taxon>Bacteria</taxon>
        <taxon>Pseudomonadati</taxon>
        <taxon>Pseudomonadota</taxon>
        <taxon>Gammaproteobacteria</taxon>
        <taxon>Pseudomonadales</taxon>
        <taxon>Pseudomonadaceae</taxon>
        <taxon>Pseudomonas</taxon>
    </lineage>
</organism>
<dbReference type="Pfam" id="PF11860">
    <property type="entry name" value="Muramidase"/>
    <property type="match status" value="1"/>
</dbReference>
<keyword evidence="4" id="KW-1185">Reference proteome</keyword>